<keyword evidence="8" id="KW-1185">Reference proteome</keyword>
<protein>
    <submittedName>
        <fullName evidence="7">Branched-chain amino acid ABC transporter permease</fullName>
    </submittedName>
</protein>
<feature type="transmembrane region" description="Helical" evidence="6">
    <location>
        <begin position="39"/>
        <end position="62"/>
    </location>
</feature>
<dbReference type="GO" id="GO:0005886">
    <property type="term" value="C:plasma membrane"/>
    <property type="evidence" value="ECO:0007669"/>
    <property type="project" value="UniProtKB-SubCell"/>
</dbReference>
<dbReference type="PANTHER" id="PTHR30482:SF10">
    <property type="entry name" value="HIGH-AFFINITY BRANCHED-CHAIN AMINO ACID TRANSPORT PROTEIN BRAE"/>
    <property type="match status" value="1"/>
</dbReference>
<keyword evidence="2" id="KW-1003">Cell membrane</keyword>
<evidence type="ECO:0000256" key="6">
    <source>
        <dbReference type="SAM" id="Phobius"/>
    </source>
</evidence>
<dbReference type="InterPro" id="IPR043428">
    <property type="entry name" value="LivM-like"/>
</dbReference>
<dbReference type="Pfam" id="PF02653">
    <property type="entry name" value="BPD_transp_2"/>
    <property type="match status" value="1"/>
</dbReference>
<keyword evidence="4 6" id="KW-1133">Transmembrane helix</keyword>
<dbReference type="PANTHER" id="PTHR30482">
    <property type="entry name" value="HIGH-AFFINITY BRANCHED-CHAIN AMINO ACID TRANSPORT SYSTEM PERMEASE"/>
    <property type="match status" value="1"/>
</dbReference>
<feature type="transmembrane region" description="Helical" evidence="6">
    <location>
        <begin position="283"/>
        <end position="303"/>
    </location>
</feature>
<feature type="transmembrane region" description="Helical" evidence="6">
    <location>
        <begin position="95"/>
        <end position="115"/>
    </location>
</feature>
<evidence type="ECO:0000256" key="4">
    <source>
        <dbReference type="ARBA" id="ARBA00022989"/>
    </source>
</evidence>
<evidence type="ECO:0000256" key="1">
    <source>
        <dbReference type="ARBA" id="ARBA00004651"/>
    </source>
</evidence>
<evidence type="ECO:0000256" key="5">
    <source>
        <dbReference type="ARBA" id="ARBA00023136"/>
    </source>
</evidence>
<sequence length="336" mass="36065">MKNKKTTTSYLINFAAIAVLYAALKLLIVFGVIDRYYSGVLLIICTNIVLAVSLNVVTGFLGQIALGHAGFMSIGAYSAALFSLGLPNLPAVPRFLAALLVGGVMAAVFGLLVGIPALRLKGDYLAIITLGFGEIIRVIIENMSVTGGAQGLRGIPNLASFDLVFWVTVITVAVIFTFIHSRHGRAITAIREDDIASSAAGINNTYYKVMAFVVGAFFAGIAGGIYAHNLTVLSAKTFSFNYSIEILVIVVLGGMGSLTGSVFAAIGLTVLTEFLREFSDYRLLIYAIVLIVLMIFKPSGLFGRYEFSLTRALHRLTGHEPRPGRQRKSPKKEAES</sequence>
<accession>A0A926DE67</accession>
<gene>
    <name evidence="7" type="ORF">H8695_05760</name>
</gene>
<evidence type="ECO:0000256" key="2">
    <source>
        <dbReference type="ARBA" id="ARBA00022475"/>
    </source>
</evidence>
<name>A0A926DE67_9FIRM</name>
<reference evidence="7" key="1">
    <citation type="submission" date="2020-08" db="EMBL/GenBank/DDBJ databases">
        <title>Genome public.</title>
        <authorList>
            <person name="Liu C."/>
            <person name="Sun Q."/>
        </authorList>
    </citation>
    <scope>NUCLEOTIDE SEQUENCE</scope>
    <source>
        <strain evidence="7">BX7</strain>
    </source>
</reference>
<dbReference type="CDD" id="cd06581">
    <property type="entry name" value="TM_PBP1_LivM_like"/>
    <property type="match status" value="1"/>
</dbReference>
<comment type="subcellular location">
    <subcellularLocation>
        <location evidence="1">Cell membrane</location>
        <topology evidence="1">Multi-pass membrane protein</topology>
    </subcellularLocation>
</comment>
<dbReference type="InterPro" id="IPR001851">
    <property type="entry name" value="ABC_transp_permease"/>
</dbReference>
<feature type="transmembrane region" description="Helical" evidence="6">
    <location>
        <begin position="69"/>
        <end position="89"/>
    </location>
</feature>
<comment type="caution">
    <text evidence="7">The sequence shown here is derived from an EMBL/GenBank/DDBJ whole genome shotgun (WGS) entry which is preliminary data.</text>
</comment>
<evidence type="ECO:0000256" key="3">
    <source>
        <dbReference type="ARBA" id="ARBA00022692"/>
    </source>
</evidence>
<proteinExistence type="predicted"/>
<evidence type="ECO:0000313" key="7">
    <source>
        <dbReference type="EMBL" id="MBC8536197.1"/>
    </source>
</evidence>
<dbReference type="Proteomes" id="UP000620366">
    <property type="component" value="Unassembled WGS sequence"/>
</dbReference>
<feature type="transmembrane region" description="Helical" evidence="6">
    <location>
        <begin position="12"/>
        <end position="33"/>
    </location>
</feature>
<dbReference type="RefSeq" id="WP_249299948.1">
    <property type="nucleotide sequence ID" value="NZ_JACRSP010000002.1"/>
</dbReference>
<organism evidence="7 8">
    <name type="scientific">Feifania hominis</name>
    <dbReference type="NCBI Taxonomy" id="2763660"/>
    <lineage>
        <taxon>Bacteria</taxon>
        <taxon>Bacillati</taxon>
        <taxon>Bacillota</taxon>
        <taxon>Clostridia</taxon>
        <taxon>Eubacteriales</taxon>
        <taxon>Feifaniaceae</taxon>
        <taxon>Feifania</taxon>
    </lineage>
</organism>
<feature type="transmembrane region" description="Helical" evidence="6">
    <location>
        <begin position="160"/>
        <end position="179"/>
    </location>
</feature>
<keyword evidence="3 6" id="KW-0812">Transmembrane</keyword>
<dbReference type="EMBL" id="JACRSP010000002">
    <property type="protein sequence ID" value="MBC8536197.1"/>
    <property type="molecule type" value="Genomic_DNA"/>
</dbReference>
<feature type="transmembrane region" description="Helical" evidence="6">
    <location>
        <begin position="206"/>
        <end position="226"/>
    </location>
</feature>
<keyword evidence="5 6" id="KW-0472">Membrane</keyword>
<dbReference type="AlphaFoldDB" id="A0A926DE67"/>
<dbReference type="GO" id="GO:0015658">
    <property type="term" value="F:branched-chain amino acid transmembrane transporter activity"/>
    <property type="evidence" value="ECO:0007669"/>
    <property type="project" value="InterPro"/>
</dbReference>
<feature type="transmembrane region" description="Helical" evidence="6">
    <location>
        <begin position="246"/>
        <end position="271"/>
    </location>
</feature>
<evidence type="ECO:0000313" key="8">
    <source>
        <dbReference type="Proteomes" id="UP000620366"/>
    </source>
</evidence>